<gene>
    <name evidence="1" type="ORF">LTRI10_LOCUS26338</name>
    <name evidence="2" type="ORF">LTRI10_LOCUS26339</name>
</gene>
<dbReference type="Proteomes" id="UP001497516">
    <property type="component" value="Chromosome 4"/>
</dbReference>
<evidence type="ECO:0000313" key="2">
    <source>
        <dbReference type="EMBL" id="CAL1385183.1"/>
    </source>
</evidence>
<sequence length="67" mass="7867">MTKSIKHRFGRIYSGSIFGRLQRGTITDFGRFFRNAIFFRFWRLQITKSGRGYSPPIMKSIDPILHG</sequence>
<evidence type="ECO:0000313" key="1">
    <source>
        <dbReference type="EMBL" id="CAL1385182.1"/>
    </source>
</evidence>
<organism evidence="1 3">
    <name type="scientific">Linum trigynum</name>
    <dbReference type="NCBI Taxonomy" id="586398"/>
    <lineage>
        <taxon>Eukaryota</taxon>
        <taxon>Viridiplantae</taxon>
        <taxon>Streptophyta</taxon>
        <taxon>Embryophyta</taxon>
        <taxon>Tracheophyta</taxon>
        <taxon>Spermatophyta</taxon>
        <taxon>Magnoliopsida</taxon>
        <taxon>eudicotyledons</taxon>
        <taxon>Gunneridae</taxon>
        <taxon>Pentapetalae</taxon>
        <taxon>rosids</taxon>
        <taxon>fabids</taxon>
        <taxon>Malpighiales</taxon>
        <taxon>Linaceae</taxon>
        <taxon>Linum</taxon>
    </lineage>
</organism>
<name>A0AAV2EHE8_9ROSI</name>
<accession>A0AAV2EHE8</accession>
<reference evidence="1 3" key="1">
    <citation type="submission" date="2024-04" db="EMBL/GenBank/DDBJ databases">
        <authorList>
            <person name="Fracassetti M."/>
        </authorList>
    </citation>
    <scope>NUCLEOTIDE SEQUENCE [LARGE SCALE GENOMIC DNA]</scope>
</reference>
<keyword evidence="3" id="KW-1185">Reference proteome</keyword>
<dbReference type="AlphaFoldDB" id="A0AAV2EHE8"/>
<dbReference type="EMBL" id="OZ034817">
    <property type="protein sequence ID" value="CAL1385183.1"/>
    <property type="molecule type" value="Genomic_DNA"/>
</dbReference>
<dbReference type="EMBL" id="OZ034817">
    <property type="protein sequence ID" value="CAL1385182.1"/>
    <property type="molecule type" value="Genomic_DNA"/>
</dbReference>
<proteinExistence type="predicted"/>
<evidence type="ECO:0000313" key="3">
    <source>
        <dbReference type="Proteomes" id="UP001497516"/>
    </source>
</evidence>
<protein>
    <submittedName>
        <fullName evidence="1">Uncharacterized protein</fullName>
    </submittedName>
</protein>